<dbReference type="RefSeq" id="WP_197745111.1">
    <property type="nucleotide sequence ID" value="NZ_LR778175.1"/>
</dbReference>
<keyword evidence="2" id="KW-0560">Oxidoreductase</keyword>
<dbReference type="SUPFAM" id="SSF51735">
    <property type="entry name" value="NAD(P)-binding Rossmann-fold domains"/>
    <property type="match status" value="1"/>
</dbReference>
<dbReference type="EMBL" id="LR778175">
    <property type="protein sequence ID" value="CAB1275717.1"/>
    <property type="molecule type" value="Genomic_DNA"/>
</dbReference>
<evidence type="ECO:0000313" key="4">
    <source>
        <dbReference type="Proteomes" id="UP000516072"/>
    </source>
</evidence>
<evidence type="ECO:0000256" key="1">
    <source>
        <dbReference type="ARBA" id="ARBA00006484"/>
    </source>
</evidence>
<dbReference type="InterPro" id="IPR036291">
    <property type="entry name" value="NAD(P)-bd_dom_sf"/>
</dbReference>
<dbReference type="AlphaFoldDB" id="A0A7G1Q950"/>
<dbReference type="KEGG" id="ntg:NSCAC_0806"/>
<dbReference type="NCBIfam" id="NF005489">
    <property type="entry name" value="PRK07102.1"/>
    <property type="match status" value="1"/>
</dbReference>
<dbReference type="PRINTS" id="PR00081">
    <property type="entry name" value="GDHRDH"/>
</dbReference>
<dbReference type="GO" id="GO:0016491">
    <property type="term" value="F:oxidoreductase activity"/>
    <property type="evidence" value="ECO:0007669"/>
    <property type="project" value="UniProtKB-KW"/>
</dbReference>
<dbReference type="Pfam" id="PF00106">
    <property type="entry name" value="adh_short"/>
    <property type="match status" value="1"/>
</dbReference>
<keyword evidence="4" id="KW-1185">Reference proteome</keyword>
<reference evidence="3 4" key="1">
    <citation type="submission" date="2020-03" db="EMBL/GenBank/DDBJ databases">
        <authorList>
            <person name="Picone N."/>
        </authorList>
    </citation>
    <scope>NUCLEOTIDE SEQUENCE [LARGE SCALE GENOMIC DNA]</scope>
    <source>
        <strain evidence="3">NSCAC1</strain>
    </source>
</reference>
<dbReference type="Gene3D" id="3.40.50.720">
    <property type="entry name" value="NAD(P)-binding Rossmann-like Domain"/>
    <property type="match status" value="1"/>
</dbReference>
<organism evidence="3 4">
    <name type="scientific">Candidatus Nitrosacidococcus tergens</name>
    <dbReference type="NCBI Taxonomy" id="553981"/>
    <lineage>
        <taxon>Bacteria</taxon>
        <taxon>Pseudomonadati</taxon>
        <taxon>Pseudomonadota</taxon>
        <taxon>Gammaproteobacteria</taxon>
        <taxon>Chromatiales</taxon>
        <taxon>Chromatiaceae</taxon>
        <taxon>Candidatus Nitrosacidococcus</taxon>
    </lineage>
</organism>
<gene>
    <name evidence="3" type="ORF">NSCAC_0806</name>
</gene>
<evidence type="ECO:0000256" key="2">
    <source>
        <dbReference type="ARBA" id="ARBA00023002"/>
    </source>
</evidence>
<accession>A0A7G1Q950</accession>
<evidence type="ECO:0000313" key="3">
    <source>
        <dbReference type="EMBL" id="CAB1275717.1"/>
    </source>
</evidence>
<protein>
    <submittedName>
        <fullName evidence="3">Short-chain dehydrogenase/reductase SDR</fullName>
    </submittedName>
</protein>
<sequence>MNQGQWILILGASSDIAIACARRYGKEKYNLYLASRNTAVCEKIATDIQVRFKVTTRTLTFDAVDFASHQSFYESLPTKPIGVIFAAGLMTDQQSAQQDFNQAKAMIDTNYAGAISILEIIAQDFTQRKAGFIAAISSVAGDRGRQSNYIYGSTKAGLTAYLAGLSHRLSFSGVTLLTVKPGFVNTKMTAGLNLPDRLTAQPEEVADAIFDGLIKKKSVIYVKPIWRWIMLIIIHLPNFIFHRTKL</sequence>
<dbReference type="PANTHER" id="PTHR44196:SF1">
    <property type="entry name" value="DEHYDROGENASE_REDUCTASE SDR FAMILY MEMBER 7B"/>
    <property type="match status" value="1"/>
</dbReference>
<dbReference type="PANTHER" id="PTHR44196">
    <property type="entry name" value="DEHYDROGENASE/REDUCTASE SDR FAMILY MEMBER 7B"/>
    <property type="match status" value="1"/>
</dbReference>
<dbReference type="PROSITE" id="PS00061">
    <property type="entry name" value="ADH_SHORT"/>
    <property type="match status" value="1"/>
</dbReference>
<dbReference type="InterPro" id="IPR002347">
    <property type="entry name" value="SDR_fam"/>
</dbReference>
<dbReference type="Proteomes" id="UP000516072">
    <property type="component" value="Chromosome"/>
</dbReference>
<dbReference type="InterPro" id="IPR020904">
    <property type="entry name" value="Sc_DH/Rdtase_CS"/>
</dbReference>
<dbReference type="GO" id="GO:0016020">
    <property type="term" value="C:membrane"/>
    <property type="evidence" value="ECO:0007669"/>
    <property type="project" value="TreeGrafter"/>
</dbReference>
<comment type="similarity">
    <text evidence="1">Belongs to the short-chain dehydrogenases/reductases (SDR) family.</text>
</comment>
<proteinExistence type="inferred from homology"/>
<name>A0A7G1Q950_9GAMM</name>